<reference evidence="1" key="1">
    <citation type="submission" date="2022-10" db="EMBL/GenBank/DDBJ databases">
        <authorList>
            <person name="Chen Y."/>
            <person name="Dougan E. K."/>
            <person name="Chan C."/>
            <person name="Rhodes N."/>
            <person name="Thang M."/>
        </authorList>
    </citation>
    <scope>NUCLEOTIDE SEQUENCE</scope>
</reference>
<accession>A0A9P1BX38</accession>
<protein>
    <submittedName>
        <fullName evidence="2">VWFD domain-containing protein</fullName>
    </submittedName>
</protein>
<evidence type="ECO:0000313" key="2">
    <source>
        <dbReference type="EMBL" id="CAL4768386.1"/>
    </source>
</evidence>
<dbReference type="EMBL" id="CAMXCT030000608">
    <property type="protein sequence ID" value="CAL4768386.1"/>
    <property type="molecule type" value="Genomic_DNA"/>
</dbReference>
<dbReference type="EMBL" id="CAMXCT010000608">
    <property type="protein sequence ID" value="CAI3981074.1"/>
    <property type="molecule type" value="Genomic_DNA"/>
</dbReference>
<sequence length="304" mass="33520">METTIVPVTGTCTIWGDPHIDPFDNGIFGRPKVDALGIYSSGDYWLVKNDQIKIQARYGTTIYTPSNMSALLSLAFSGSWLWNDTLIIEPEEGEITYAGSPILTTFPAEFSNRISRLRYVPGEEHIDGVLKNYPVKMIQAFFTRNVRVTINRWPKHIDAIIQMPQQLGGQDGHCGNFNFDISDDSLEKVTSRVPLLPEESLFPKEEWVVSTSAAPMSMSKQASVADCDESIKLKALAACRETMAEEGEPDTVNKAMVRHACVFDYCFGGKDFVAEGVIVDHEAEVAASAAAAAEAALRRDGEMQ</sequence>
<dbReference type="EMBL" id="CAMXCT020000608">
    <property type="protein sequence ID" value="CAL1134449.1"/>
    <property type="molecule type" value="Genomic_DNA"/>
</dbReference>
<dbReference type="Proteomes" id="UP001152797">
    <property type="component" value="Unassembled WGS sequence"/>
</dbReference>
<evidence type="ECO:0000313" key="3">
    <source>
        <dbReference type="Proteomes" id="UP001152797"/>
    </source>
</evidence>
<evidence type="ECO:0000313" key="1">
    <source>
        <dbReference type="EMBL" id="CAI3981074.1"/>
    </source>
</evidence>
<keyword evidence="3" id="KW-1185">Reference proteome</keyword>
<reference evidence="2 3" key="2">
    <citation type="submission" date="2024-05" db="EMBL/GenBank/DDBJ databases">
        <authorList>
            <person name="Chen Y."/>
            <person name="Shah S."/>
            <person name="Dougan E. K."/>
            <person name="Thang M."/>
            <person name="Chan C."/>
        </authorList>
    </citation>
    <scope>NUCLEOTIDE SEQUENCE [LARGE SCALE GENOMIC DNA]</scope>
</reference>
<dbReference type="AlphaFoldDB" id="A0A9P1BX38"/>
<name>A0A9P1BX38_9DINO</name>
<gene>
    <name evidence="1" type="ORF">C1SCF055_LOCUS8897</name>
</gene>
<proteinExistence type="predicted"/>
<organism evidence="1">
    <name type="scientific">Cladocopium goreaui</name>
    <dbReference type="NCBI Taxonomy" id="2562237"/>
    <lineage>
        <taxon>Eukaryota</taxon>
        <taxon>Sar</taxon>
        <taxon>Alveolata</taxon>
        <taxon>Dinophyceae</taxon>
        <taxon>Suessiales</taxon>
        <taxon>Symbiodiniaceae</taxon>
        <taxon>Cladocopium</taxon>
    </lineage>
</organism>
<comment type="caution">
    <text evidence="1">The sequence shown here is derived from an EMBL/GenBank/DDBJ whole genome shotgun (WGS) entry which is preliminary data.</text>
</comment>